<dbReference type="Gene3D" id="3.30.450.20">
    <property type="entry name" value="PAS domain"/>
    <property type="match status" value="1"/>
</dbReference>
<evidence type="ECO:0000256" key="3">
    <source>
        <dbReference type="ARBA" id="ARBA00022741"/>
    </source>
</evidence>
<keyword evidence="6" id="KW-0902">Two-component regulatory system</keyword>
<dbReference type="InterPro" id="IPR013767">
    <property type="entry name" value="PAS_fold"/>
</dbReference>
<keyword evidence="3" id="KW-0547">Nucleotide-binding</keyword>
<evidence type="ECO:0000313" key="9">
    <source>
        <dbReference type="EMBL" id="KUG03308.1"/>
    </source>
</evidence>
<dbReference type="InterPro" id="IPR036097">
    <property type="entry name" value="HisK_dim/P_sf"/>
</dbReference>
<sequence length="363" mass="40813">MDIKTEESSPRRTFHELAIESIHVGIMAVDYDGHLLAMNRAAEEMWELPRHEALGKSFLMALAEHDRARMKKTFDYVIRTGRTVSATDIVFENRAGKMLYINAYASPVNYSPDLGVGVAMWTEDITQERKLRMEVQRADKLAALGQLALGISHEVRTPLGTIKALASLIQMNISDPEQVKKYLKVMNNEVSRLDKLSRELLDFGGQKKLNMESVNVNNLINKLVYLGKLNRPDTKVNIEEYLQADLPDIYCDREDILHALMNLVINAYDAVGEEGTIYIETEQKGEWVDIRIKDTGPGIKADCMNKIFDPFYTTKENGTGLGLSIVHTIINDHGGHLDVDSQPGQGTVFTVKLLAEPREAVRP</sequence>
<keyword evidence="5" id="KW-0067">ATP-binding</keyword>
<dbReference type="SUPFAM" id="SSF47384">
    <property type="entry name" value="Homodimeric domain of signal transducing histidine kinase"/>
    <property type="match status" value="1"/>
</dbReference>
<dbReference type="SMART" id="SM00388">
    <property type="entry name" value="HisKA"/>
    <property type="match status" value="1"/>
</dbReference>
<comment type="caution">
    <text evidence="9">The sequence shown here is derived from an EMBL/GenBank/DDBJ whole genome shotgun (WGS) entry which is preliminary data.</text>
</comment>
<evidence type="ECO:0000259" key="8">
    <source>
        <dbReference type="PROSITE" id="PS50112"/>
    </source>
</evidence>
<dbReference type="SUPFAM" id="SSF55874">
    <property type="entry name" value="ATPase domain of HSP90 chaperone/DNA topoisomerase II/histidine kinase"/>
    <property type="match status" value="1"/>
</dbReference>
<dbReference type="Gene3D" id="1.10.287.130">
    <property type="match status" value="1"/>
</dbReference>
<reference evidence="9" key="1">
    <citation type="journal article" date="2015" name="Proc. Natl. Acad. Sci. U.S.A.">
        <title>Networks of energetic and metabolic interactions define dynamics in microbial communities.</title>
        <authorList>
            <person name="Embree M."/>
            <person name="Liu J.K."/>
            <person name="Al-Bassam M.M."/>
            <person name="Zengler K."/>
        </authorList>
    </citation>
    <scope>NUCLEOTIDE SEQUENCE</scope>
</reference>
<dbReference type="SMART" id="SM00091">
    <property type="entry name" value="PAS"/>
    <property type="match status" value="1"/>
</dbReference>
<dbReference type="Pfam" id="PF00989">
    <property type="entry name" value="PAS"/>
    <property type="match status" value="1"/>
</dbReference>
<evidence type="ECO:0000256" key="4">
    <source>
        <dbReference type="ARBA" id="ARBA00022777"/>
    </source>
</evidence>
<dbReference type="Gene3D" id="3.30.565.10">
    <property type="entry name" value="Histidine kinase-like ATPase, C-terminal domain"/>
    <property type="match status" value="1"/>
</dbReference>
<dbReference type="PROSITE" id="PS50112">
    <property type="entry name" value="PAS"/>
    <property type="match status" value="1"/>
</dbReference>
<keyword evidence="1" id="KW-0597">Phosphoprotein</keyword>
<name>A0A0W8E3S9_9ZZZZ</name>
<feature type="domain" description="Histidine kinase" evidence="7">
    <location>
        <begin position="150"/>
        <end position="357"/>
    </location>
</feature>
<dbReference type="InterPro" id="IPR000014">
    <property type="entry name" value="PAS"/>
</dbReference>
<dbReference type="PANTHER" id="PTHR43065">
    <property type="entry name" value="SENSOR HISTIDINE KINASE"/>
    <property type="match status" value="1"/>
</dbReference>
<dbReference type="InterPro" id="IPR004358">
    <property type="entry name" value="Sig_transdc_His_kin-like_C"/>
</dbReference>
<dbReference type="PANTHER" id="PTHR43065:SF10">
    <property type="entry name" value="PEROXIDE STRESS-ACTIVATED HISTIDINE KINASE MAK3"/>
    <property type="match status" value="1"/>
</dbReference>
<dbReference type="InterPro" id="IPR035965">
    <property type="entry name" value="PAS-like_dom_sf"/>
</dbReference>
<dbReference type="Pfam" id="PF00512">
    <property type="entry name" value="HisKA"/>
    <property type="match status" value="1"/>
</dbReference>
<accession>A0A0W8E3S9</accession>
<proteinExistence type="predicted"/>
<evidence type="ECO:0000259" key="7">
    <source>
        <dbReference type="PROSITE" id="PS50109"/>
    </source>
</evidence>
<dbReference type="GO" id="GO:0005524">
    <property type="term" value="F:ATP binding"/>
    <property type="evidence" value="ECO:0007669"/>
    <property type="project" value="UniProtKB-KW"/>
</dbReference>
<dbReference type="CDD" id="cd00130">
    <property type="entry name" value="PAS"/>
    <property type="match status" value="1"/>
</dbReference>
<evidence type="ECO:0000256" key="1">
    <source>
        <dbReference type="ARBA" id="ARBA00022553"/>
    </source>
</evidence>
<evidence type="ECO:0000256" key="5">
    <source>
        <dbReference type="ARBA" id="ARBA00022840"/>
    </source>
</evidence>
<keyword evidence="2" id="KW-0808">Transferase</keyword>
<dbReference type="InterPro" id="IPR036890">
    <property type="entry name" value="HATPase_C_sf"/>
</dbReference>
<dbReference type="GO" id="GO:0000155">
    <property type="term" value="F:phosphorelay sensor kinase activity"/>
    <property type="evidence" value="ECO:0007669"/>
    <property type="project" value="InterPro"/>
</dbReference>
<dbReference type="Pfam" id="PF02518">
    <property type="entry name" value="HATPase_c"/>
    <property type="match status" value="1"/>
</dbReference>
<keyword evidence="4 9" id="KW-0418">Kinase</keyword>
<evidence type="ECO:0000256" key="2">
    <source>
        <dbReference type="ARBA" id="ARBA00022679"/>
    </source>
</evidence>
<dbReference type="PRINTS" id="PR00344">
    <property type="entry name" value="BCTRLSENSOR"/>
</dbReference>
<dbReference type="InterPro" id="IPR003661">
    <property type="entry name" value="HisK_dim/P_dom"/>
</dbReference>
<dbReference type="InterPro" id="IPR005467">
    <property type="entry name" value="His_kinase_dom"/>
</dbReference>
<dbReference type="GO" id="GO:0006355">
    <property type="term" value="P:regulation of DNA-templated transcription"/>
    <property type="evidence" value="ECO:0007669"/>
    <property type="project" value="InterPro"/>
</dbReference>
<dbReference type="NCBIfam" id="TIGR00229">
    <property type="entry name" value="sensory_box"/>
    <property type="match status" value="1"/>
</dbReference>
<gene>
    <name evidence="9" type="ORF">ASZ90_019271</name>
</gene>
<organism evidence="9">
    <name type="scientific">hydrocarbon metagenome</name>
    <dbReference type="NCBI Taxonomy" id="938273"/>
    <lineage>
        <taxon>unclassified sequences</taxon>
        <taxon>metagenomes</taxon>
        <taxon>ecological metagenomes</taxon>
    </lineage>
</organism>
<evidence type="ECO:0000256" key="6">
    <source>
        <dbReference type="ARBA" id="ARBA00023012"/>
    </source>
</evidence>
<feature type="domain" description="PAS" evidence="8">
    <location>
        <begin position="11"/>
        <end position="81"/>
    </location>
</feature>
<dbReference type="InterPro" id="IPR003594">
    <property type="entry name" value="HATPase_dom"/>
</dbReference>
<dbReference type="EMBL" id="LNQE01001886">
    <property type="protein sequence ID" value="KUG03308.1"/>
    <property type="molecule type" value="Genomic_DNA"/>
</dbReference>
<dbReference type="PROSITE" id="PS50109">
    <property type="entry name" value="HIS_KIN"/>
    <property type="match status" value="1"/>
</dbReference>
<dbReference type="AlphaFoldDB" id="A0A0W8E3S9"/>
<protein>
    <submittedName>
        <fullName evidence="9">Signal transduction histidine kinase</fullName>
    </submittedName>
</protein>
<dbReference type="SUPFAM" id="SSF55785">
    <property type="entry name" value="PYP-like sensor domain (PAS domain)"/>
    <property type="match status" value="1"/>
</dbReference>
<dbReference type="CDD" id="cd00082">
    <property type="entry name" value="HisKA"/>
    <property type="match status" value="1"/>
</dbReference>
<dbReference type="SMART" id="SM00387">
    <property type="entry name" value="HATPase_c"/>
    <property type="match status" value="1"/>
</dbReference>